<organism evidence="1 2">
    <name type="scientific">Iphiclides podalirius</name>
    <name type="common">scarce swallowtail</name>
    <dbReference type="NCBI Taxonomy" id="110791"/>
    <lineage>
        <taxon>Eukaryota</taxon>
        <taxon>Metazoa</taxon>
        <taxon>Ecdysozoa</taxon>
        <taxon>Arthropoda</taxon>
        <taxon>Hexapoda</taxon>
        <taxon>Insecta</taxon>
        <taxon>Pterygota</taxon>
        <taxon>Neoptera</taxon>
        <taxon>Endopterygota</taxon>
        <taxon>Lepidoptera</taxon>
        <taxon>Glossata</taxon>
        <taxon>Ditrysia</taxon>
        <taxon>Papilionoidea</taxon>
        <taxon>Papilionidae</taxon>
        <taxon>Papilioninae</taxon>
        <taxon>Iphiclides</taxon>
    </lineage>
</organism>
<dbReference type="EMBL" id="OW152818">
    <property type="protein sequence ID" value="CAH2070778.1"/>
    <property type="molecule type" value="Genomic_DNA"/>
</dbReference>
<dbReference type="Proteomes" id="UP000837857">
    <property type="component" value="Chromosome 6"/>
</dbReference>
<proteinExistence type="predicted"/>
<name>A0ABN8IXU4_9NEOP</name>
<feature type="non-terminal residue" evidence="1">
    <location>
        <position position="70"/>
    </location>
</feature>
<gene>
    <name evidence="1" type="ORF">IPOD504_LOCUS14839</name>
</gene>
<reference evidence="1" key="1">
    <citation type="submission" date="2022-03" db="EMBL/GenBank/DDBJ databases">
        <authorList>
            <person name="Martin H S."/>
        </authorList>
    </citation>
    <scope>NUCLEOTIDE SEQUENCE</scope>
</reference>
<protein>
    <submittedName>
        <fullName evidence="1">Uncharacterized protein</fullName>
    </submittedName>
</protein>
<evidence type="ECO:0000313" key="2">
    <source>
        <dbReference type="Proteomes" id="UP000837857"/>
    </source>
</evidence>
<accession>A0ABN8IXU4</accession>
<evidence type="ECO:0000313" key="1">
    <source>
        <dbReference type="EMBL" id="CAH2070778.1"/>
    </source>
</evidence>
<keyword evidence="2" id="KW-1185">Reference proteome</keyword>
<sequence>MINPVKVPRNWPVFRLRGISLARALNPLFIGSAFLLRPPYLVSDNLKRDWLPIEPATRPVVQFADSVRLT</sequence>